<protein>
    <recommendedName>
        <fullName evidence="4">Secreted protein</fullName>
    </recommendedName>
</protein>
<accession>A0A8J9YHN4</accession>
<evidence type="ECO:0000313" key="2">
    <source>
        <dbReference type="EMBL" id="CAH0726406.1"/>
    </source>
</evidence>
<evidence type="ECO:0000313" key="3">
    <source>
        <dbReference type="Proteomes" id="UP000838878"/>
    </source>
</evidence>
<dbReference type="OrthoDB" id="6893958at2759"/>
<feature type="signal peptide" evidence="1">
    <location>
        <begin position="1"/>
        <end position="18"/>
    </location>
</feature>
<keyword evidence="3" id="KW-1185">Reference proteome</keyword>
<evidence type="ECO:0000256" key="1">
    <source>
        <dbReference type="SAM" id="SignalP"/>
    </source>
</evidence>
<organism evidence="2 3">
    <name type="scientific">Brenthis ino</name>
    <name type="common">lesser marbled fritillary</name>
    <dbReference type="NCBI Taxonomy" id="405034"/>
    <lineage>
        <taxon>Eukaryota</taxon>
        <taxon>Metazoa</taxon>
        <taxon>Ecdysozoa</taxon>
        <taxon>Arthropoda</taxon>
        <taxon>Hexapoda</taxon>
        <taxon>Insecta</taxon>
        <taxon>Pterygota</taxon>
        <taxon>Neoptera</taxon>
        <taxon>Endopterygota</taxon>
        <taxon>Lepidoptera</taxon>
        <taxon>Glossata</taxon>
        <taxon>Ditrysia</taxon>
        <taxon>Papilionoidea</taxon>
        <taxon>Nymphalidae</taxon>
        <taxon>Heliconiinae</taxon>
        <taxon>Argynnini</taxon>
        <taxon>Brenthis</taxon>
    </lineage>
</organism>
<reference evidence="2" key="1">
    <citation type="submission" date="2021-12" db="EMBL/GenBank/DDBJ databases">
        <authorList>
            <person name="Martin H S."/>
        </authorList>
    </citation>
    <scope>NUCLEOTIDE SEQUENCE</scope>
</reference>
<dbReference type="Proteomes" id="UP000838878">
    <property type="component" value="Chromosome 6"/>
</dbReference>
<dbReference type="AlphaFoldDB" id="A0A8J9YHN4"/>
<proteinExistence type="predicted"/>
<feature type="non-terminal residue" evidence="2">
    <location>
        <position position="157"/>
    </location>
</feature>
<feature type="chain" id="PRO_5035420987" description="Secreted protein" evidence="1">
    <location>
        <begin position="19"/>
        <end position="157"/>
    </location>
</feature>
<dbReference type="EMBL" id="OV170226">
    <property type="protein sequence ID" value="CAH0726406.1"/>
    <property type="molecule type" value="Genomic_DNA"/>
</dbReference>
<name>A0A8J9YHN4_9NEOP</name>
<gene>
    <name evidence="2" type="ORF">BINO364_LOCUS11868</name>
</gene>
<keyword evidence="1" id="KW-0732">Signal</keyword>
<sequence length="157" mass="17212">MLVWFLWLPVLFSDIALSEHANDLPFRTLVELARVARVSLPQLPAKSVLCCAASPAYQRTPKEIKSASSLLCGQNGVAGVVRVVVSERMSFPSVRIDRHLRNVTITRQENGRGRCPGAALVDLRVGCLVAADRRARRTRHALQYLPLVGGTGLLTND</sequence>
<evidence type="ECO:0008006" key="4">
    <source>
        <dbReference type="Google" id="ProtNLM"/>
    </source>
</evidence>